<dbReference type="InterPro" id="IPR001764">
    <property type="entry name" value="Glyco_hydro_3_N"/>
</dbReference>
<evidence type="ECO:0000313" key="5">
    <source>
        <dbReference type="EMBL" id="SFD13028.1"/>
    </source>
</evidence>
<dbReference type="AlphaFoldDB" id="A0A1I1PZI1"/>
<dbReference type="SMART" id="SM00758">
    <property type="entry name" value="PA14"/>
    <property type="match status" value="1"/>
</dbReference>
<dbReference type="SUPFAM" id="SSF56988">
    <property type="entry name" value="Anthrax protective antigen"/>
    <property type="match status" value="1"/>
</dbReference>
<dbReference type="InterPro" id="IPR013783">
    <property type="entry name" value="Ig-like_fold"/>
</dbReference>
<proteinExistence type="inferred from homology"/>
<feature type="domain" description="PA14" evidence="4">
    <location>
        <begin position="480"/>
        <end position="619"/>
    </location>
</feature>
<dbReference type="Pfam" id="PF07691">
    <property type="entry name" value="PA14"/>
    <property type="match status" value="1"/>
</dbReference>
<dbReference type="Pfam" id="PF00933">
    <property type="entry name" value="Glyco_hydro_3"/>
    <property type="match status" value="1"/>
</dbReference>
<comment type="similarity">
    <text evidence="1">Belongs to the glycosyl hydrolase 3 family.</text>
</comment>
<dbReference type="InterPro" id="IPR011658">
    <property type="entry name" value="PA14_dom"/>
</dbReference>
<dbReference type="InterPro" id="IPR036881">
    <property type="entry name" value="Glyco_hydro_3_C_sf"/>
</dbReference>
<dbReference type="Proteomes" id="UP000199439">
    <property type="component" value="Unassembled WGS sequence"/>
</dbReference>
<evidence type="ECO:0000256" key="2">
    <source>
        <dbReference type="ARBA" id="ARBA00022729"/>
    </source>
</evidence>
<dbReference type="PRINTS" id="PR00133">
    <property type="entry name" value="GLHYDRLASE3"/>
</dbReference>
<dbReference type="Gene3D" id="2.60.40.10">
    <property type="entry name" value="Immunoglobulins"/>
    <property type="match status" value="1"/>
</dbReference>
<protein>
    <submittedName>
        <fullName evidence="5">Beta-glucosidase</fullName>
    </submittedName>
</protein>
<dbReference type="InterPro" id="IPR037524">
    <property type="entry name" value="PA14/GLEYA"/>
</dbReference>
<dbReference type="InterPro" id="IPR017853">
    <property type="entry name" value="GH"/>
</dbReference>
<reference evidence="6" key="1">
    <citation type="submission" date="2016-10" db="EMBL/GenBank/DDBJ databases">
        <authorList>
            <person name="Varghese N."/>
            <person name="Submissions S."/>
        </authorList>
    </citation>
    <scope>NUCLEOTIDE SEQUENCE [LARGE SCALE GENOMIC DNA]</scope>
    <source>
        <strain evidence="6">DSM 25730</strain>
    </source>
</reference>
<keyword evidence="3" id="KW-0378">Hydrolase</keyword>
<name>A0A1I1PZI1_9FLAO</name>
<dbReference type="STRING" id="870482.SAMN04487987_104212"/>
<evidence type="ECO:0000313" key="6">
    <source>
        <dbReference type="Proteomes" id="UP000199439"/>
    </source>
</evidence>
<organism evidence="5 6">
    <name type="scientific">Algibacter pectinivorans</name>
    <dbReference type="NCBI Taxonomy" id="870482"/>
    <lineage>
        <taxon>Bacteria</taxon>
        <taxon>Pseudomonadati</taxon>
        <taxon>Bacteroidota</taxon>
        <taxon>Flavobacteriia</taxon>
        <taxon>Flavobacteriales</taxon>
        <taxon>Flavobacteriaceae</taxon>
        <taxon>Algibacter</taxon>
    </lineage>
</organism>
<dbReference type="InterPro" id="IPR036962">
    <property type="entry name" value="Glyco_hydro_3_N_sf"/>
</dbReference>
<evidence type="ECO:0000256" key="3">
    <source>
        <dbReference type="ARBA" id="ARBA00022801"/>
    </source>
</evidence>
<dbReference type="PROSITE" id="PS51820">
    <property type="entry name" value="PA14"/>
    <property type="match status" value="1"/>
</dbReference>
<dbReference type="GO" id="GO:0045493">
    <property type="term" value="P:xylan catabolic process"/>
    <property type="evidence" value="ECO:0007669"/>
    <property type="project" value="InterPro"/>
</dbReference>
<dbReference type="PANTHER" id="PTHR42721:SF3">
    <property type="entry name" value="BETA-D-XYLOSIDASE 5-RELATED"/>
    <property type="match status" value="1"/>
</dbReference>
<accession>A0A1I1PZI1</accession>
<dbReference type="PANTHER" id="PTHR42721">
    <property type="entry name" value="SUGAR HYDROLASE-RELATED"/>
    <property type="match status" value="1"/>
</dbReference>
<dbReference type="Pfam" id="PF01915">
    <property type="entry name" value="Glyco_hydro_3_C"/>
    <property type="match status" value="1"/>
</dbReference>
<dbReference type="Gene3D" id="3.40.50.1700">
    <property type="entry name" value="Glycoside hydrolase family 3 C-terminal domain"/>
    <property type="match status" value="2"/>
</dbReference>
<dbReference type="GO" id="GO:0009044">
    <property type="term" value="F:xylan 1,4-beta-xylosidase activity"/>
    <property type="evidence" value="ECO:0007669"/>
    <property type="project" value="InterPro"/>
</dbReference>
<dbReference type="OrthoDB" id="9805821at2"/>
<dbReference type="InterPro" id="IPR002772">
    <property type="entry name" value="Glyco_hydro_3_C"/>
</dbReference>
<gene>
    <name evidence="5" type="ORF">SAMN04487987_104212</name>
</gene>
<dbReference type="InterPro" id="IPR044993">
    <property type="entry name" value="BXL"/>
</dbReference>
<dbReference type="SMART" id="SM01217">
    <property type="entry name" value="Fn3_like"/>
    <property type="match status" value="1"/>
</dbReference>
<dbReference type="GO" id="GO:0031222">
    <property type="term" value="P:arabinan catabolic process"/>
    <property type="evidence" value="ECO:0007669"/>
    <property type="project" value="TreeGrafter"/>
</dbReference>
<dbReference type="RefSeq" id="WP_092851217.1">
    <property type="nucleotide sequence ID" value="NZ_FOMI01000004.1"/>
</dbReference>
<keyword evidence="2" id="KW-0732">Signal</keyword>
<evidence type="ECO:0000259" key="4">
    <source>
        <dbReference type="PROSITE" id="PS51820"/>
    </source>
</evidence>
<dbReference type="SUPFAM" id="SSF52279">
    <property type="entry name" value="Beta-D-glucan exohydrolase, C-terminal domain"/>
    <property type="match status" value="1"/>
</dbReference>
<dbReference type="GO" id="GO:0046556">
    <property type="term" value="F:alpha-L-arabinofuranosidase activity"/>
    <property type="evidence" value="ECO:0007669"/>
    <property type="project" value="TreeGrafter"/>
</dbReference>
<dbReference type="Gene3D" id="3.20.20.300">
    <property type="entry name" value="Glycoside hydrolase, family 3, N-terminal domain"/>
    <property type="match status" value="1"/>
</dbReference>
<dbReference type="SUPFAM" id="SSF51445">
    <property type="entry name" value="(Trans)glycosidases"/>
    <property type="match status" value="1"/>
</dbReference>
<dbReference type="InterPro" id="IPR026891">
    <property type="entry name" value="Fn3-like"/>
</dbReference>
<keyword evidence="6" id="KW-1185">Reference proteome</keyword>
<dbReference type="Pfam" id="PF14310">
    <property type="entry name" value="Fn3-like"/>
    <property type="match status" value="1"/>
</dbReference>
<sequence length="893" mass="100426">MNISNYYNPQFLIKLSKICLIIFAFFFVSCNKTKTDEQTTNFTAFKFYNTSLPIQERVSDLINQMTLTEKVSQMRYDAPAISRLGVPAYNWWNECLHGVARAGEATVFPQGIGMGATWNTSLIFEMGTAVSDEARAKHHKFISEDKRGIYQGLTFWTPNINIFRDPRWGRGQETYGEDPYLTSRIGVNYIKGLQGDDSKYLKVVATAKHFAVHSGPEKSRHQDNYQTSNKDLFETYLPAFEAAVKEAKVHSVMCAYNRFRDQACCGSNLLLQKILRDDWSFEGYVVSDCWAINDFWEPEKHELVKTPAEASALAVSRGTDLNCGDCYDPNLKEAVLKKMVDEEKIDLALTRLMTARFKLGMFDPEKDVKWSKIPYNVVASQKHYDLSEKIAKESIVLLKNQNNTLPLGKNIKSIAVIGPNANSKQALLGNYHGTPKKYNTPLYAIKEKLPNATINYALGSDIAIGWPMLNTIPSAVLKNGEKNGLKGEYFRNKNWEGIPEVIKNDTIVDFIWTLKRPLENLKTDEFSVKWTGQLVPNESGKYRIGLKASSAGKLYFNNELKFDFKDDHEPKTKYFDIALKAGEAHDIRIEYYNYHSDPQAQFVWAKMDQDLLTPALEAAKKSEVVVLCLGLSPDIEGEEMPVLLEGFDKGDRSDITLPKTQIELMKKVYALGKPTILVLMNGSALAVNWAADNVPAIIEAWYPGEFGGNALADILFGDYNPAGRLPITFYKSVKDLPDFKNYSMKNRTYKYFKGDPLFPFGHGLSYTNFTYSKLNIPDTISINNNLNIKVEVKNTGLVDGDEVVQLYISHKQQEDAAIRTLVGFERIHLKAGETKTISFSISPKQYALINNEGVNVLNTGSLNVSVGGKQPGFKGVADTTTSNVLIKDVTLIN</sequence>
<dbReference type="EMBL" id="FOMI01000004">
    <property type="protein sequence ID" value="SFD13028.1"/>
    <property type="molecule type" value="Genomic_DNA"/>
</dbReference>
<evidence type="ECO:0000256" key="1">
    <source>
        <dbReference type="ARBA" id="ARBA00005336"/>
    </source>
</evidence>